<dbReference type="AlphaFoldDB" id="A0A0G0CEY7"/>
<dbReference type="EMBL" id="LBQH01000038">
    <property type="protein sequence ID" value="KKP74586.1"/>
    <property type="molecule type" value="Genomic_DNA"/>
</dbReference>
<comment type="caution">
    <text evidence="1">The sequence shown here is derived from an EMBL/GenBank/DDBJ whole genome shotgun (WGS) entry which is preliminary data.</text>
</comment>
<evidence type="ECO:0000313" key="2">
    <source>
        <dbReference type="Proteomes" id="UP000034816"/>
    </source>
</evidence>
<evidence type="ECO:0000313" key="1">
    <source>
        <dbReference type="EMBL" id="KKP74586.1"/>
    </source>
</evidence>
<organism evidence="1 2">
    <name type="scientific">candidate division WS6 bacterium GW2011_GWF1_35_23</name>
    <dbReference type="NCBI Taxonomy" id="1619097"/>
    <lineage>
        <taxon>Bacteria</taxon>
        <taxon>Candidatus Dojkabacteria</taxon>
    </lineage>
</organism>
<reference evidence="1 2" key="1">
    <citation type="journal article" date="2015" name="Nature">
        <title>rRNA introns, odd ribosomes, and small enigmatic genomes across a large radiation of phyla.</title>
        <authorList>
            <person name="Brown C.T."/>
            <person name="Hug L.A."/>
            <person name="Thomas B.C."/>
            <person name="Sharon I."/>
            <person name="Castelle C.J."/>
            <person name="Singh A."/>
            <person name="Wilkins M.J."/>
            <person name="Williams K.H."/>
            <person name="Banfield J.F."/>
        </authorList>
    </citation>
    <scope>NUCLEOTIDE SEQUENCE [LARGE SCALE GENOMIC DNA]</scope>
</reference>
<sequence>MGWCSGTPIFDKTAKLVLSKETISYEDKKEILKTLVDAMRDHDWDCEHDSELCGNPIVDEVLGFDDDDDE</sequence>
<dbReference type="Proteomes" id="UP000034816">
    <property type="component" value="Unassembled WGS sequence"/>
</dbReference>
<proteinExistence type="predicted"/>
<name>A0A0G0CEY7_9BACT</name>
<gene>
    <name evidence="1" type="ORF">UR73_C0038G0019</name>
</gene>
<protein>
    <submittedName>
        <fullName evidence="1">Uncharacterized protein</fullName>
    </submittedName>
</protein>
<accession>A0A0G0CEY7</accession>